<proteinExistence type="predicted"/>
<reference evidence="1 2" key="1">
    <citation type="submission" date="2016-04" db="EMBL/GenBank/DDBJ databases">
        <title>ATOL: Assembling a taxonomically balanced genome-scale reconstruction of the evolutionary history of the Enterobacteriaceae.</title>
        <authorList>
            <person name="Plunkett G.III."/>
            <person name="Neeno-Eckwall E.C."/>
            <person name="Glasner J.D."/>
            <person name="Perna N.T."/>
        </authorList>
    </citation>
    <scope>NUCLEOTIDE SEQUENCE [LARGE SCALE GENOMIC DNA]</scope>
    <source>
        <strain evidence="1 2">ATCC 51602</strain>
    </source>
</reference>
<evidence type="ECO:0000313" key="2">
    <source>
        <dbReference type="Proteomes" id="UP000078407"/>
    </source>
</evidence>
<name>A0ABX2W4U7_9ENTR</name>
<evidence type="ECO:0000313" key="1">
    <source>
        <dbReference type="EMBL" id="OAT25765.1"/>
    </source>
</evidence>
<keyword evidence="2" id="KW-1185">Reference proteome</keyword>
<sequence length="252" mass="27606">MAAITKALLGQDLSPELRDECSAHLDTLMALGQSKTQYYAEKINTDLLGAGLGTNRTFPISSIQSFIYQTKAFTSDNAKNITDVVNNSVSDFVAGDNKSAVATIVSGFVNILFGSTEGSESEVLRYCAILEGASMVRLDFAGWSRTVTSTSLKSKCDKVSSFVLYRSIVDMSKVTLNDFIQVYQVTVKAENKDIDTAGMLKKCQDLYYVFNPKSKPLNHVSDFALDLDSHEQFEPSVGHKSLDVFSNKITSL</sequence>
<dbReference type="Proteomes" id="UP000078407">
    <property type="component" value="Unassembled WGS sequence"/>
</dbReference>
<dbReference type="RefSeq" id="WP_064547028.1">
    <property type="nucleotide sequence ID" value="NZ_LXEQ01000051.1"/>
</dbReference>
<accession>A0ABX2W4U7</accession>
<protein>
    <recommendedName>
        <fullName evidence="3">Virulence factor Evf domain-containing protein</fullName>
    </recommendedName>
</protein>
<organism evidence="1 2">
    <name type="scientific">Buttiauxella ferragutiae ATCC 51602</name>
    <dbReference type="NCBI Taxonomy" id="1354252"/>
    <lineage>
        <taxon>Bacteria</taxon>
        <taxon>Pseudomonadati</taxon>
        <taxon>Pseudomonadota</taxon>
        <taxon>Gammaproteobacteria</taxon>
        <taxon>Enterobacterales</taxon>
        <taxon>Enterobacteriaceae</taxon>
        <taxon>Buttiauxella</taxon>
    </lineage>
</organism>
<gene>
    <name evidence="1" type="ORF">M976_03408</name>
</gene>
<evidence type="ECO:0008006" key="3">
    <source>
        <dbReference type="Google" id="ProtNLM"/>
    </source>
</evidence>
<dbReference type="EMBL" id="LXEQ01000051">
    <property type="protein sequence ID" value="OAT25765.1"/>
    <property type="molecule type" value="Genomic_DNA"/>
</dbReference>
<comment type="caution">
    <text evidence="1">The sequence shown here is derived from an EMBL/GenBank/DDBJ whole genome shotgun (WGS) entry which is preliminary data.</text>
</comment>